<keyword evidence="2" id="KW-1185">Reference proteome</keyword>
<sequence>MMARGGTGKTGVREEVFACGYKILNFLIPMGQVWFTSYVSKRFGSIFSKNSDAEYGTEARLQWELEKEMTTTEVETKRQET</sequence>
<reference evidence="1" key="1">
    <citation type="submission" date="2019-04" db="EMBL/GenBank/DDBJ databases">
        <title>Genome assembly of Zosterops borbonicus 15179.</title>
        <authorList>
            <person name="Leroy T."/>
            <person name="Anselmetti Y."/>
            <person name="Tilak M.-K."/>
            <person name="Nabholz B."/>
        </authorList>
    </citation>
    <scope>NUCLEOTIDE SEQUENCE</scope>
    <source>
        <strain evidence="1">HGM_15179</strain>
        <tissue evidence="1">Muscle</tissue>
    </source>
</reference>
<comment type="caution">
    <text evidence="1">The sequence shown here is derived from an EMBL/GenBank/DDBJ whole genome shotgun (WGS) entry which is preliminary data.</text>
</comment>
<accession>A0A8K1LMV3</accession>
<dbReference type="EMBL" id="SWJQ01000160">
    <property type="protein sequence ID" value="TRZ20120.1"/>
    <property type="molecule type" value="Genomic_DNA"/>
</dbReference>
<proteinExistence type="predicted"/>
<protein>
    <submittedName>
        <fullName evidence="1">Uncharacterized protein</fullName>
    </submittedName>
</protein>
<gene>
    <name evidence="1" type="ORF">HGM15179_006975</name>
</gene>
<evidence type="ECO:0000313" key="1">
    <source>
        <dbReference type="EMBL" id="TRZ20120.1"/>
    </source>
</evidence>
<dbReference type="Proteomes" id="UP000796761">
    <property type="component" value="Unassembled WGS sequence"/>
</dbReference>
<organism evidence="1 2">
    <name type="scientific">Zosterops borbonicus</name>
    <dbReference type="NCBI Taxonomy" id="364589"/>
    <lineage>
        <taxon>Eukaryota</taxon>
        <taxon>Metazoa</taxon>
        <taxon>Chordata</taxon>
        <taxon>Craniata</taxon>
        <taxon>Vertebrata</taxon>
        <taxon>Euteleostomi</taxon>
        <taxon>Archelosauria</taxon>
        <taxon>Archosauria</taxon>
        <taxon>Dinosauria</taxon>
        <taxon>Saurischia</taxon>
        <taxon>Theropoda</taxon>
        <taxon>Coelurosauria</taxon>
        <taxon>Aves</taxon>
        <taxon>Neognathae</taxon>
        <taxon>Neoaves</taxon>
        <taxon>Telluraves</taxon>
        <taxon>Australaves</taxon>
        <taxon>Passeriformes</taxon>
        <taxon>Sylvioidea</taxon>
        <taxon>Zosteropidae</taxon>
        <taxon>Zosterops</taxon>
    </lineage>
</organism>
<dbReference type="AlphaFoldDB" id="A0A8K1LMV3"/>
<evidence type="ECO:0000313" key="2">
    <source>
        <dbReference type="Proteomes" id="UP000796761"/>
    </source>
</evidence>
<name>A0A8K1LMV3_9PASS</name>